<reference evidence="2 3" key="1">
    <citation type="submission" date="2023-07" db="EMBL/GenBank/DDBJ databases">
        <title>Genomic Encyclopedia of Type Strains, Phase IV (KMG-IV): sequencing the most valuable type-strain genomes for metagenomic binning, comparative biology and taxonomic classification.</title>
        <authorList>
            <person name="Goeker M."/>
        </authorList>
    </citation>
    <scope>NUCLEOTIDE SEQUENCE [LARGE SCALE GENOMIC DNA]</scope>
    <source>
        <strain evidence="2 3">DSM 1112</strain>
    </source>
</reference>
<evidence type="ECO:0000313" key="2">
    <source>
        <dbReference type="EMBL" id="MDQ0320204.1"/>
    </source>
</evidence>
<evidence type="ECO:0000313" key="3">
    <source>
        <dbReference type="Proteomes" id="UP001230207"/>
    </source>
</evidence>
<protein>
    <submittedName>
        <fullName evidence="2">Ubiquinone/menaquinone biosynthesis C-methylase UbiE</fullName>
    </submittedName>
</protein>
<accession>A0ABU0BPM9</accession>
<keyword evidence="2" id="KW-0830">Ubiquinone</keyword>
<dbReference type="EMBL" id="JAUSVF010000001">
    <property type="protein sequence ID" value="MDQ0320204.1"/>
    <property type="molecule type" value="Genomic_DNA"/>
</dbReference>
<feature type="domain" description="Methyltransferase" evidence="1">
    <location>
        <begin position="41"/>
        <end position="134"/>
    </location>
</feature>
<dbReference type="Pfam" id="PF13649">
    <property type="entry name" value="Methyltransf_25"/>
    <property type="match status" value="1"/>
</dbReference>
<gene>
    <name evidence="2" type="ORF">QO002_002342</name>
</gene>
<dbReference type="PANTHER" id="PTHR43591">
    <property type="entry name" value="METHYLTRANSFERASE"/>
    <property type="match status" value="1"/>
</dbReference>
<sequence length="246" mass="27080">MTPKLDAIYADHVLTSLYDVLNPAGVDTDFYLSLPNPNSTILDVGCGTGLLTAAFAAGEHSVVGLDPAPAMLEIARKRQGGREVAWIEADARDFELGRSFDLVVMTGHVFQVFLSHADVSKVLSSIRRHLKPGGRLVFDSRNPLARAWERWTPEYSRRAVDHPVLGRVETWHEIENVTPTSVSFSSFTSISDRPNPLVSRSELAFRTQAEIEALLKDCGFASRQWLGSWDCSPFEAGSPEIIVIAA</sequence>
<comment type="caution">
    <text evidence="2">The sequence shown here is derived from an EMBL/GenBank/DDBJ whole genome shotgun (WGS) entry which is preliminary data.</text>
</comment>
<keyword evidence="3" id="KW-1185">Reference proteome</keyword>
<dbReference type="RefSeq" id="WP_307229751.1">
    <property type="nucleotide sequence ID" value="NZ_JAUSVF010000001.1"/>
</dbReference>
<dbReference type="Proteomes" id="UP001230207">
    <property type="component" value="Unassembled WGS sequence"/>
</dbReference>
<proteinExistence type="predicted"/>
<organism evidence="2 3">
    <name type="scientific">Pararhizobium capsulatum DSM 1112</name>
    <dbReference type="NCBI Taxonomy" id="1121113"/>
    <lineage>
        <taxon>Bacteria</taxon>
        <taxon>Pseudomonadati</taxon>
        <taxon>Pseudomonadota</taxon>
        <taxon>Alphaproteobacteria</taxon>
        <taxon>Hyphomicrobiales</taxon>
        <taxon>Rhizobiaceae</taxon>
        <taxon>Rhizobium/Agrobacterium group</taxon>
        <taxon>Pararhizobium</taxon>
    </lineage>
</organism>
<dbReference type="Gene3D" id="3.40.50.150">
    <property type="entry name" value="Vaccinia Virus protein VP39"/>
    <property type="match status" value="1"/>
</dbReference>
<dbReference type="InterPro" id="IPR041698">
    <property type="entry name" value="Methyltransf_25"/>
</dbReference>
<name>A0ABU0BPM9_9HYPH</name>
<evidence type="ECO:0000259" key="1">
    <source>
        <dbReference type="Pfam" id="PF13649"/>
    </source>
</evidence>
<dbReference type="CDD" id="cd02440">
    <property type="entry name" value="AdoMet_MTases"/>
    <property type="match status" value="1"/>
</dbReference>
<dbReference type="InterPro" id="IPR029063">
    <property type="entry name" value="SAM-dependent_MTases_sf"/>
</dbReference>
<dbReference type="SUPFAM" id="SSF53335">
    <property type="entry name" value="S-adenosyl-L-methionine-dependent methyltransferases"/>
    <property type="match status" value="1"/>
</dbReference>